<dbReference type="CDD" id="cd06288">
    <property type="entry name" value="PBP1_sucrose_transcription_regulator"/>
    <property type="match status" value="1"/>
</dbReference>
<dbReference type="InterPro" id="IPR010982">
    <property type="entry name" value="Lambda_DNA-bd_dom_sf"/>
</dbReference>
<keyword evidence="1" id="KW-0678">Repressor</keyword>
<gene>
    <name evidence="6" type="ORF">MANAM107_00230</name>
</gene>
<dbReference type="PANTHER" id="PTHR30146">
    <property type="entry name" value="LACI-RELATED TRANSCRIPTIONAL REPRESSOR"/>
    <property type="match status" value="1"/>
</dbReference>
<evidence type="ECO:0000256" key="1">
    <source>
        <dbReference type="ARBA" id="ARBA00022491"/>
    </source>
</evidence>
<dbReference type="InterPro" id="IPR046335">
    <property type="entry name" value="LacI/GalR-like_sensor"/>
</dbReference>
<evidence type="ECO:0000259" key="5">
    <source>
        <dbReference type="PROSITE" id="PS50932"/>
    </source>
</evidence>
<name>A0ABM7UDS5_9ACTO</name>
<reference evidence="6 7" key="1">
    <citation type="submission" date="2021-08" db="EMBL/GenBank/DDBJ databases">
        <title>Whole genome sequence of novel Actinomyces species strain MAS-1.</title>
        <authorList>
            <person name="Saito M."/>
            <person name="Kuwahara N."/>
            <person name="Takizawa T."/>
            <person name="Gotouda H."/>
            <person name="Ochiai T."/>
        </authorList>
    </citation>
    <scope>NUCLEOTIDE SEQUENCE [LARGE SCALE GENOMIC DNA]</scope>
    <source>
        <strain evidence="6 7">MAS-1</strain>
    </source>
</reference>
<keyword evidence="4" id="KW-0804">Transcription</keyword>
<dbReference type="InterPro" id="IPR028082">
    <property type="entry name" value="Peripla_BP_I"/>
</dbReference>
<organism evidence="6 7">
    <name type="scientific">Actinomyces capricornis</name>
    <dbReference type="NCBI Taxonomy" id="2755559"/>
    <lineage>
        <taxon>Bacteria</taxon>
        <taxon>Bacillati</taxon>
        <taxon>Actinomycetota</taxon>
        <taxon>Actinomycetes</taxon>
        <taxon>Actinomycetales</taxon>
        <taxon>Actinomycetaceae</taxon>
        <taxon>Actinomyces</taxon>
    </lineage>
</organism>
<dbReference type="SUPFAM" id="SSF53822">
    <property type="entry name" value="Periplasmic binding protein-like I"/>
    <property type="match status" value="1"/>
</dbReference>
<dbReference type="Gene3D" id="3.40.50.2300">
    <property type="match status" value="2"/>
</dbReference>
<dbReference type="PROSITE" id="PS50932">
    <property type="entry name" value="HTH_LACI_2"/>
    <property type="match status" value="1"/>
</dbReference>
<feature type="domain" description="HTH lacI-type" evidence="5">
    <location>
        <begin position="2"/>
        <end position="58"/>
    </location>
</feature>
<evidence type="ECO:0000313" key="6">
    <source>
        <dbReference type="EMBL" id="BDA63189.1"/>
    </source>
</evidence>
<dbReference type="Proteomes" id="UP000824496">
    <property type="component" value="Chromosome"/>
</dbReference>
<proteinExistence type="predicted"/>
<evidence type="ECO:0000256" key="3">
    <source>
        <dbReference type="ARBA" id="ARBA00023125"/>
    </source>
</evidence>
<evidence type="ECO:0000256" key="4">
    <source>
        <dbReference type="ARBA" id="ARBA00023163"/>
    </source>
</evidence>
<accession>A0ABM7UDS5</accession>
<keyword evidence="3" id="KW-0238">DNA-binding</keyword>
<evidence type="ECO:0000313" key="7">
    <source>
        <dbReference type="Proteomes" id="UP000824496"/>
    </source>
</evidence>
<dbReference type="PANTHER" id="PTHR30146:SF148">
    <property type="entry name" value="HTH-TYPE TRANSCRIPTIONAL REPRESSOR PURR-RELATED"/>
    <property type="match status" value="1"/>
</dbReference>
<dbReference type="CDD" id="cd01392">
    <property type="entry name" value="HTH_LacI"/>
    <property type="match status" value="1"/>
</dbReference>
<dbReference type="EMBL" id="AP025017">
    <property type="protein sequence ID" value="BDA63189.1"/>
    <property type="molecule type" value="Genomic_DNA"/>
</dbReference>
<keyword evidence="2" id="KW-0805">Transcription regulation</keyword>
<keyword evidence="7" id="KW-1185">Reference proteome</keyword>
<dbReference type="RefSeq" id="WP_223909599.1">
    <property type="nucleotide sequence ID" value="NZ_AP025017.1"/>
</dbReference>
<dbReference type="Pfam" id="PF00356">
    <property type="entry name" value="LacI"/>
    <property type="match status" value="1"/>
</dbReference>
<dbReference type="Pfam" id="PF13377">
    <property type="entry name" value="Peripla_BP_3"/>
    <property type="match status" value="1"/>
</dbReference>
<protein>
    <submittedName>
        <fullName evidence="6">Alanine racemase</fullName>
    </submittedName>
</protein>
<dbReference type="SUPFAM" id="SSF47413">
    <property type="entry name" value="lambda repressor-like DNA-binding domains"/>
    <property type="match status" value="1"/>
</dbReference>
<sequence>MATLAEVAALAGVSTASASLVLSGKSSGRVSAQTAQRIREAAQSLGYVRDALASGLRSKQTRTLGVVAHELLQTPYATDMVDAIVSTCRELSWSLLLTEASDPAGIEEVTRELISRRVDRVLLAAMYHHVVEVPPAMPEGVLVLNGYADRPGIPGVVPDEVQGARDAVEHLLALGHRRIGHLTHGERSVADAIRLRLGAYAAALRDAGLHPDPALVVRGGLKPEQADRSAAALLERPDRPTAVFCYNDALAAGVYRQAARLGLSIPRDLSVVGFDDLRLISTNLAPGLTTMRLPHRAMAGWAVRRLLGPAQPTPDLTRFHCDLIERASTAPPPRP</sequence>
<dbReference type="Gene3D" id="1.10.260.40">
    <property type="entry name" value="lambda repressor-like DNA-binding domains"/>
    <property type="match status" value="1"/>
</dbReference>
<dbReference type="SMART" id="SM00354">
    <property type="entry name" value="HTH_LACI"/>
    <property type="match status" value="1"/>
</dbReference>
<evidence type="ECO:0000256" key="2">
    <source>
        <dbReference type="ARBA" id="ARBA00023015"/>
    </source>
</evidence>
<dbReference type="InterPro" id="IPR000843">
    <property type="entry name" value="HTH_LacI"/>
</dbReference>